<dbReference type="Pfam" id="PF05296">
    <property type="entry name" value="TAS2R"/>
    <property type="match status" value="1"/>
</dbReference>
<evidence type="ECO:0000256" key="9">
    <source>
        <dbReference type="ARBA" id="ARBA00023170"/>
    </source>
</evidence>
<keyword evidence="15" id="KW-1185">Reference proteome</keyword>
<evidence type="ECO:0000256" key="4">
    <source>
        <dbReference type="ARBA" id="ARBA00022606"/>
    </source>
</evidence>
<evidence type="ECO:0000256" key="1">
    <source>
        <dbReference type="ARBA" id="ARBA00004141"/>
    </source>
</evidence>
<feature type="transmembrane region" description="Helical" evidence="13">
    <location>
        <begin position="44"/>
        <end position="74"/>
    </location>
</feature>
<dbReference type="Proteomes" id="UP000694580">
    <property type="component" value="Chromosome 9"/>
</dbReference>
<feature type="transmembrane region" description="Helical" evidence="13">
    <location>
        <begin position="218"/>
        <end position="242"/>
    </location>
</feature>
<evidence type="ECO:0000256" key="2">
    <source>
        <dbReference type="ARBA" id="ARBA00007376"/>
    </source>
</evidence>
<dbReference type="PANTHER" id="PTHR11394">
    <property type="entry name" value="TASTE RECEPTOR TYPE 2"/>
    <property type="match status" value="1"/>
</dbReference>
<accession>A0AAY4E214</accession>
<dbReference type="AlphaFoldDB" id="A0AAY4E214"/>
<dbReference type="InterPro" id="IPR007960">
    <property type="entry name" value="TAS2R"/>
</dbReference>
<dbReference type="GO" id="GO:0016020">
    <property type="term" value="C:membrane"/>
    <property type="evidence" value="ECO:0007669"/>
    <property type="project" value="UniProtKB-SubCell"/>
</dbReference>
<feature type="transmembrane region" description="Helical" evidence="13">
    <location>
        <begin position="12"/>
        <end position="32"/>
    </location>
</feature>
<dbReference type="Ensembl" id="ENSDCDT00010061832.1">
    <property type="protein sequence ID" value="ENSDCDP00010051374.1"/>
    <property type="gene ID" value="ENSDCDG00010030294.1"/>
</dbReference>
<feature type="transmembrane region" description="Helical" evidence="13">
    <location>
        <begin position="177"/>
        <end position="197"/>
    </location>
</feature>
<keyword evidence="8 12" id="KW-0472">Membrane</keyword>
<name>A0AAY4E214_9TELE</name>
<keyword evidence="5 12" id="KW-0812">Transmembrane</keyword>
<reference evidence="14" key="2">
    <citation type="submission" date="2025-08" db="UniProtKB">
        <authorList>
            <consortium name="Ensembl"/>
        </authorList>
    </citation>
    <scope>IDENTIFICATION</scope>
</reference>
<dbReference type="GeneTree" id="ENSGT00530000065251"/>
<evidence type="ECO:0000256" key="10">
    <source>
        <dbReference type="ARBA" id="ARBA00023224"/>
    </source>
</evidence>
<keyword evidence="4 12" id="KW-0716">Sensory transduction</keyword>
<evidence type="ECO:0000256" key="7">
    <source>
        <dbReference type="ARBA" id="ARBA00023040"/>
    </source>
</evidence>
<keyword evidence="9 12" id="KW-0675">Receptor</keyword>
<evidence type="ECO:0000313" key="15">
    <source>
        <dbReference type="Proteomes" id="UP000694580"/>
    </source>
</evidence>
<evidence type="ECO:0000256" key="6">
    <source>
        <dbReference type="ARBA" id="ARBA00022989"/>
    </source>
</evidence>
<evidence type="ECO:0000256" key="13">
    <source>
        <dbReference type="SAM" id="Phobius"/>
    </source>
</evidence>
<comment type="subcellular location">
    <subcellularLocation>
        <location evidence="1 12">Membrane</location>
        <topology evidence="1 12">Multi-pass membrane protein</topology>
    </subcellularLocation>
</comment>
<protein>
    <recommendedName>
        <fullName evidence="12">Taste receptor type 2</fullName>
    </recommendedName>
</protein>
<evidence type="ECO:0000256" key="8">
    <source>
        <dbReference type="ARBA" id="ARBA00023136"/>
    </source>
</evidence>
<organism evidence="14 15">
    <name type="scientific">Denticeps clupeoides</name>
    <name type="common">denticle herring</name>
    <dbReference type="NCBI Taxonomy" id="299321"/>
    <lineage>
        <taxon>Eukaryota</taxon>
        <taxon>Metazoa</taxon>
        <taxon>Chordata</taxon>
        <taxon>Craniata</taxon>
        <taxon>Vertebrata</taxon>
        <taxon>Euteleostomi</taxon>
        <taxon>Actinopterygii</taxon>
        <taxon>Neopterygii</taxon>
        <taxon>Teleostei</taxon>
        <taxon>Clupei</taxon>
        <taxon>Clupeiformes</taxon>
        <taxon>Denticipitoidei</taxon>
        <taxon>Denticipitidae</taxon>
        <taxon>Denticeps</taxon>
    </lineage>
</organism>
<keyword evidence="7 12" id="KW-0297">G-protein coupled receptor</keyword>
<evidence type="ECO:0000256" key="12">
    <source>
        <dbReference type="RuleBase" id="RU004424"/>
    </source>
</evidence>
<reference evidence="14 15" key="1">
    <citation type="submission" date="2020-06" db="EMBL/GenBank/DDBJ databases">
        <authorList>
            <consortium name="Wellcome Sanger Institute Data Sharing"/>
        </authorList>
    </citation>
    <scope>NUCLEOTIDE SEQUENCE [LARGE SCALE GENOMIC DNA]</scope>
</reference>
<dbReference type="GO" id="GO:0004930">
    <property type="term" value="F:G protein-coupled receptor activity"/>
    <property type="evidence" value="ECO:0007669"/>
    <property type="project" value="UniProtKB-KW"/>
</dbReference>
<dbReference type="GO" id="GO:0033038">
    <property type="term" value="F:bitter taste receptor activity"/>
    <property type="evidence" value="ECO:0007669"/>
    <property type="project" value="InterPro"/>
</dbReference>
<proteinExistence type="inferred from homology"/>
<reference evidence="14" key="3">
    <citation type="submission" date="2025-09" db="UniProtKB">
        <authorList>
            <consortium name="Ensembl"/>
        </authorList>
    </citation>
    <scope>IDENTIFICATION</scope>
</reference>
<feature type="transmembrane region" description="Helical" evidence="13">
    <location>
        <begin position="262"/>
        <end position="282"/>
    </location>
</feature>
<evidence type="ECO:0000256" key="3">
    <source>
        <dbReference type="ARBA" id="ARBA00022480"/>
    </source>
</evidence>
<keyword evidence="10 12" id="KW-0807">Transducer</keyword>
<evidence type="ECO:0000256" key="5">
    <source>
        <dbReference type="ARBA" id="ARBA00022692"/>
    </source>
</evidence>
<sequence length="328" mass="37698">MDDFTFALVNGPLSILCISIILFYAACLFSAQRGQKGFKQPLKVLLLSVVEGTFIFYVFILIQCMNISSSFVFFKRCLSLTEMYLMEITMTSTAWLNVYYCLHIVPFQRTFFIWIKRNIRWMTCCALITDRLVFSAEKAIVGGLLYMSTIKNSTNSTLSQTDNLQFTWKVTFAVKTLYLIFSLVLMVASSCATVRYLQRHMKNMKESRSSFSSPHLRSQIRVTVTGIIQGALYAISSLWIVIYNLLIIFLDLWEPENIMCTVISFFFFGTTINTGAGQSLFLQRATDLWRKIILGFQCCNQLPRKRRQHGRVDIRCSECAPMCLVLFG</sequence>
<evidence type="ECO:0000313" key="14">
    <source>
        <dbReference type="Ensembl" id="ENSDCDP00010051374.1"/>
    </source>
</evidence>
<keyword evidence="3 12" id="KW-0919">Taste</keyword>
<comment type="similarity">
    <text evidence="2 11">Belongs to the G-protein coupled receptor T2R family.</text>
</comment>
<keyword evidence="6 13" id="KW-1133">Transmembrane helix</keyword>
<feature type="transmembrane region" description="Helical" evidence="13">
    <location>
        <begin position="94"/>
        <end position="115"/>
    </location>
</feature>
<evidence type="ECO:0000256" key="11">
    <source>
        <dbReference type="RuleBase" id="RU004423"/>
    </source>
</evidence>